<name>A0ABP9FG28_9GAMM</name>
<keyword evidence="1" id="KW-0732">Signal</keyword>
<evidence type="ECO:0000313" key="3">
    <source>
        <dbReference type="EMBL" id="GAA4899284.1"/>
    </source>
</evidence>
<dbReference type="InterPro" id="IPR050553">
    <property type="entry name" value="Thioredoxin_ResA/DsbE_sf"/>
</dbReference>
<dbReference type="Proteomes" id="UP001499988">
    <property type="component" value="Unassembled WGS sequence"/>
</dbReference>
<gene>
    <name evidence="3" type="ORF">GCM10023333_36090</name>
</gene>
<dbReference type="CDD" id="cd02966">
    <property type="entry name" value="TlpA_like_family"/>
    <property type="match status" value="1"/>
</dbReference>
<feature type="chain" id="PRO_5045163896" evidence="1">
    <location>
        <begin position="22"/>
        <end position="164"/>
    </location>
</feature>
<dbReference type="InterPro" id="IPR013740">
    <property type="entry name" value="Redoxin"/>
</dbReference>
<comment type="caution">
    <text evidence="3">The sequence shown here is derived from an EMBL/GenBank/DDBJ whole genome shotgun (WGS) entry which is preliminary data.</text>
</comment>
<proteinExistence type="predicted"/>
<sequence>MFALFRATPFVALLFSLSLSAQPAPDFQVTHAEQSLHRLSQDKVVYVDFWASWCGPCRHSFPFMNELQAEFADQGLAIVAINVDVDPADALPFLDKYPATFPVQYDPDGVIAAAFAVPGMPTSYLIKDGEILVRHIGFRKSQSAALKAEIGQYLDAAASEPPSR</sequence>
<reference evidence="4" key="1">
    <citation type="journal article" date="2019" name="Int. J. Syst. Evol. Microbiol.">
        <title>The Global Catalogue of Microorganisms (GCM) 10K type strain sequencing project: providing services to taxonomists for standard genome sequencing and annotation.</title>
        <authorList>
            <consortium name="The Broad Institute Genomics Platform"/>
            <consortium name="The Broad Institute Genome Sequencing Center for Infectious Disease"/>
            <person name="Wu L."/>
            <person name="Ma J."/>
        </authorList>
    </citation>
    <scope>NUCLEOTIDE SEQUENCE [LARGE SCALE GENOMIC DNA]</scope>
    <source>
        <strain evidence="4">JCM 18401</strain>
    </source>
</reference>
<evidence type="ECO:0000313" key="4">
    <source>
        <dbReference type="Proteomes" id="UP001499988"/>
    </source>
</evidence>
<dbReference type="InterPro" id="IPR013766">
    <property type="entry name" value="Thioredoxin_domain"/>
</dbReference>
<keyword evidence="4" id="KW-1185">Reference proteome</keyword>
<evidence type="ECO:0000259" key="2">
    <source>
        <dbReference type="PROSITE" id="PS51352"/>
    </source>
</evidence>
<accession>A0ABP9FG28</accession>
<feature type="signal peptide" evidence="1">
    <location>
        <begin position="1"/>
        <end position="21"/>
    </location>
</feature>
<dbReference type="EMBL" id="BAABJZ010000101">
    <property type="protein sequence ID" value="GAA4899284.1"/>
    <property type="molecule type" value="Genomic_DNA"/>
</dbReference>
<dbReference type="RefSeq" id="WP_345336871.1">
    <property type="nucleotide sequence ID" value="NZ_BAABJZ010000101.1"/>
</dbReference>
<dbReference type="PANTHER" id="PTHR42852">
    <property type="entry name" value="THIOL:DISULFIDE INTERCHANGE PROTEIN DSBE"/>
    <property type="match status" value="1"/>
</dbReference>
<dbReference type="PANTHER" id="PTHR42852:SF18">
    <property type="entry name" value="CHROMOSOME UNDETERMINED SCAFFOLD_47, WHOLE GENOME SHOTGUN SEQUENCE"/>
    <property type="match status" value="1"/>
</dbReference>
<dbReference type="PROSITE" id="PS51352">
    <property type="entry name" value="THIOREDOXIN_2"/>
    <property type="match status" value="1"/>
</dbReference>
<evidence type="ECO:0000256" key="1">
    <source>
        <dbReference type="SAM" id="SignalP"/>
    </source>
</evidence>
<organism evidence="3 4">
    <name type="scientific">Ferrimonas pelagia</name>
    <dbReference type="NCBI Taxonomy" id="1177826"/>
    <lineage>
        <taxon>Bacteria</taxon>
        <taxon>Pseudomonadati</taxon>
        <taxon>Pseudomonadota</taxon>
        <taxon>Gammaproteobacteria</taxon>
        <taxon>Alteromonadales</taxon>
        <taxon>Ferrimonadaceae</taxon>
        <taxon>Ferrimonas</taxon>
    </lineage>
</organism>
<dbReference type="InterPro" id="IPR036249">
    <property type="entry name" value="Thioredoxin-like_sf"/>
</dbReference>
<protein>
    <submittedName>
        <fullName evidence="3">TlpA disulfide reductase family protein</fullName>
    </submittedName>
</protein>
<dbReference type="Pfam" id="PF08534">
    <property type="entry name" value="Redoxin"/>
    <property type="match status" value="1"/>
</dbReference>
<dbReference type="SUPFAM" id="SSF52833">
    <property type="entry name" value="Thioredoxin-like"/>
    <property type="match status" value="1"/>
</dbReference>
<feature type="domain" description="Thioredoxin" evidence="2">
    <location>
        <begin position="18"/>
        <end position="141"/>
    </location>
</feature>
<dbReference type="Gene3D" id="3.40.30.10">
    <property type="entry name" value="Glutaredoxin"/>
    <property type="match status" value="1"/>
</dbReference>